<feature type="transmembrane region" description="Helical" evidence="8">
    <location>
        <begin position="192"/>
        <end position="211"/>
    </location>
</feature>
<evidence type="ECO:0000259" key="9">
    <source>
        <dbReference type="PROSITE" id="PS51012"/>
    </source>
</evidence>
<evidence type="ECO:0000256" key="3">
    <source>
        <dbReference type="ARBA" id="ARBA00022475"/>
    </source>
</evidence>
<reference evidence="10" key="1">
    <citation type="submission" date="2020-05" db="EMBL/GenBank/DDBJ databases">
        <authorList>
            <person name="Chiriac C."/>
            <person name="Salcher M."/>
            <person name="Ghai R."/>
            <person name="Kavagutti S V."/>
        </authorList>
    </citation>
    <scope>NUCLEOTIDE SEQUENCE</scope>
</reference>
<feature type="domain" description="ABC transmembrane type-2" evidence="9">
    <location>
        <begin position="46"/>
        <end position="277"/>
    </location>
</feature>
<feature type="transmembrane region" description="Helical" evidence="8">
    <location>
        <begin position="257"/>
        <end position="274"/>
    </location>
</feature>
<evidence type="ECO:0000256" key="1">
    <source>
        <dbReference type="ARBA" id="ARBA00004429"/>
    </source>
</evidence>
<dbReference type="Pfam" id="PF01061">
    <property type="entry name" value="ABC2_membrane"/>
    <property type="match status" value="1"/>
</dbReference>
<proteinExistence type="predicted"/>
<evidence type="ECO:0000256" key="7">
    <source>
        <dbReference type="ARBA" id="ARBA00023136"/>
    </source>
</evidence>
<keyword evidence="4" id="KW-0997">Cell inner membrane</keyword>
<accession>A0A6J5Z9C4</accession>
<evidence type="ECO:0000256" key="8">
    <source>
        <dbReference type="SAM" id="Phobius"/>
    </source>
</evidence>
<dbReference type="PROSITE" id="PS51012">
    <property type="entry name" value="ABC_TM2"/>
    <property type="match status" value="1"/>
</dbReference>
<dbReference type="PANTHER" id="PTHR30413">
    <property type="entry name" value="INNER MEMBRANE TRANSPORT PERMEASE"/>
    <property type="match status" value="1"/>
</dbReference>
<evidence type="ECO:0000313" key="10">
    <source>
        <dbReference type="EMBL" id="CAB4338048.1"/>
    </source>
</evidence>
<dbReference type="AlphaFoldDB" id="A0A6J5Z9C4"/>
<feature type="transmembrane region" description="Helical" evidence="8">
    <location>
        <begin position="56"/>
        <end position="73"/>
    </location>
</feature>
<comment type="subcellular location">
    <subcellularLocation>
        <location evidence="1">Cell inner membrane</location>
        <topology evidence="1">Multi-pass membrane protein</topology>
    </subcellularLocation>
</comment>
<evidence type="ECO:0000256" key="4">
    <source>
        <dbReference type="ARBA" id="ARBA00022519"/>
    </source>
</evidence>
<evidence type="ECO:0000256" key="2">
    <source>
        <dbReference type="ARBA" id="ARBA00022448"/>
    </source>
</evidence>
<feature type="transmembrane region" description="Helical" evidence="8">
    <location>
        <begin position="158"/>
        <end position="180"/>
    </location>
</feature>
<evidence type="ECO:0000256" key="5">
    <source>
        <dbReference type="ARBA" id="ARBA00022692"/>
    </source>
</evidence>
<dbReference type="PANTHER" id="PTHR30413:SF8">
    <property type="entry name" value="TRANSPORT PERMEASE PROTEIN"/>
    <property type="match status" value="1"/>
</dbReference>
<protein>
    <submittedName>
        <fullName evidence="10">Unannotated protein</fullName>
    </submittedName>
</protein>
<keyword evidence="3" id="KW-1003">Cell membrane</keyword>
<dbReference type="InterPro" id="IPR013525">
    <property type="entry name" value="ABC2_TM"/>
</dbReference>
<name>A0A6J5Z9C4_9ZZZZ</name>
<feature type="transmembrane region" description="Helical" evidence="8">
    <location>
        <begin position="79"/>
        <end position="107"/>
    </location>
</feature>
<dbReference type="GO" id="GO:0140359">
    <property type="term" value="F:ABC-type transporter activity"/>
    <property type="evidence" value="ECO:0007669"/>
    <property type="project" value="InterPro"/>
</dbReference>
<evidence type="ECO:0000256" key="6">
    <source>
        <dbReference type="ARBA" id="ARBA00022989"/>
    </source>
</evidence>
<dbReference type="GO" id="GO:0005886">
    <property type="term" value="C:plasma membrane"/>
    <property type="evidence" value="ECO:0007669"/>
    <property type="project" value="UniProtKB-SubCell"/>
</dbReference>
<keyword evidence="2" id="KW-0813">Transport</keyword>
<sequence length="285" mass="31073">MSQPSRPAGRPIRGPGAFGSDPRHFWRLTWTLATTDFKLRFFGSALGYLWQLMRPLMLFAVMYVIFTVVLGVGEGQPLYGLALLLGIVLFQFFTDSVSGAVTSIVAREGLIRKVDFPRLAIPLACVLQALFNLALNLIAVLVFLIFAGGSVLASWVQFPLIVLMLVCFSSGLAMILSAMYVRYRDVEPIWDVVTQALFYGTPILYTISMVIDKAGIGAARILLINPVASAIQQSRHALIDASYNSVGSVFGSLSGDLIPVGLSILTLIVGLLYFRASAPYMAERL</sequence>
<gene>
    <name evidence="10" type="ORF">UFOPK3547_00335</name>
</gene>
<organism evidence="10">
    <name type="scientific">freshwater metagenome</name>
    <dbReference type="NCBI Taxonomy" id="449393"/>
    <lineage>
        <taxon>unclassified sequences</taxon>
        <taxon>metagenomes</taxon>
        <taxon>ecological metagenomes</taxon>
    </lineage>
</organism>
<dbReference type="GO" id="GO:0015920">
    <property type="term" value="P:lipopolysaccharide transport"/>
    <property type="evidence" value="ECO:0007669"/>
    <property type="project" value="TreeGrafter"/>
</dbReference>
<keyword evidence="7 8" id="KW-0472">Membrane</keyword>
<keyword evidence="6 8" id="KW-1133">Transmembrane helix</keyword>
<dbReference type="EMBL" id="CAESAN010000017">
    <property type="protein sequence ID" value="CAB4338048.1"/>
    <property type="molecule type" value="Genomic_DNA"/>
</dbReference>
<keyword evidence="5 8" id="KW-0812">Transmembrane</keyword>
<feature type="transmembrane region" description="Helical" evidence="8">
    <location>
        <begin position="119"/>
        <end position="146"/>
    </location>
</feature>
<dbReference type="InterPro" id="IPR047817">
    <property type="entry name" value="ABC2_TM_bact-type"/>
</dbReference>